<reference evidence="1" key="1">
    <citation type="journal article" date="2021" name="Open Biol.">
        <title>Shared evolutionary footprints suggest mitochondrial oxidative damage underlies multiple complex I losses in fungi.</title>
        <authorList>
            <person name="Schikora-Tamarit M.A."/>
            <person name="Marcet-Houben M."/>
            <person name="Nosek J."/>
            <person name="Gabaldon T."/>
        </authorList>
    </citation>
    <scope>NUCLEOTIDE SEQUENCE</scope>
    <source>
        <strain evidence="1">CBS2887</strain>
    </source>
</reference>
<evidence type="ECO:0000313" key="1">
    <source>
        <dbReference type="EMBL" id="KAH3687471.1"/>
    </source>
</evidence>
<reference evidence="1" key="2">
    <citation type="submission" date="2021-01" db="EMBL/GenBank/DDBJ databases">
        <authorList>
            <person name="Schikora-Tamarit M.A."/>
        </authorList>
    </citation>
    <scope>NUCLEOTIDE SEQUENCE</scope>
    <source>
        <strain evidence="1">CBS2887</strain>
    </source>
</reference>
<organism evidence="1 2">
    <name type="scientific">Wickerhamomyces pijperi</name>
    <name type="common">Yeast</name>
    <name type="synonym">Pichia pijperi</name>
    <dbReference type="NCBI Taxonomy" id="599730"/>
    <lineage>
        <taxon>Eukaryota</taxon>
        <taxon>Fungi</taxon>
        <taxon>Dikarya</taxon>
        <taxon>Ascomycota</taxon>
        <taxon>Saccharomycotina</taxon>
        <taxon>Saccharomycetes</taxon>
        <taxon>Phaffomycetales</taxon>
        <taxon>Wickerhamomycetaceae</taxon>
        <taxon>Wickerhamomyces</taxon>
    </lineage>
</organism>
<dbReference type="Proteomes" id="UP000774326">
    <property type="component" value="Unassembled WGS sequence"/>
</dbReference>
<comment type="caution">
    <text evidence="1">The sequence shown here is derived from an EMBL/GenBank/DDBJ whole genome shotgun (WGS) entry which is preliminary data.</text>
</comment>
<evidence type="ECO:0000313" key="2">
    <source>
        <dbReference type="Proteomes" id="UP000774326"/>
    </source>
</evidence>
<protein>
    <submittedName>
        <fullName evidence="1">Uncharacterized protein</fullName>
    </submittedName>
</protein>
<sequence>MRWGSNSGEDEWSLGVGRDWVEEAWWTWKWLWSSLKRTFLILLEPLVFLNKFCTLVVVMVRFGDPELESVGWSTVGACPSGSLRLVIRWWMCGGSVGS</sequence>
<dbReference type="AlphaFoldDB" id="A0A9P8TR12"/>
<proteinExistence type="predicted"/>
<keyword evidence="2" id="KW-1185">Reference proteome</keyword>
<accession>A0A9P8TR12</accession>
<name>A0A9P8TR12_WICPI</name>
<dbReference type="EMBL" id="JAEUBG010000833">
    <property type="protein sequence ID" value="KAH3687471.1"/>
    <property type="molecule type" value="Genomic_DNA"/>
</dbReference>
<gene>
    <name evidence="1" type="ORF">WICPIJ_001547</name>
</gene>